<evidence type="ECO:0000313" key="3">
    <source>
        <dbReference type="EMBL" id="MWB97155.1"/>
    </source>
</evidence>
<dbReference type="Gene3D" id="3.90.190.10">
    <property type="entry name" value="Protein tyrosine phosphatase superfamily"/>
    <property type="match status" value="1"/>
</dbReference>
<evidence type="ECO:0000259" key="2">
    <source>
        <dbReference type="PROSITE" id="PS50056"/>
    </source>
</evidence>
<dbReference type="InterPro" id="IPR000387">
    <property type="entry name" value="Tyr_Pase_dom"/>
</dbReference>
<accession>A0A6I4NXB5</accession>
<comment type="similarity">
    <text evidence="1">Belongs to the protein-tyrosine phosphatase family.</text>
</comment>
<organism evidence="3 4">
    <name type="scientific">Agromyces seonyuensis</name>
    <dbReference type="NCBI Taxonomy" id="2662446"/>
    <lineage>
        <taxon>Bacteria</taxon>
        <taxon>Bacillati</taxon>
        <taxon>Actinomycetota</taxon>
        <taxon>Actinomycetes</taxon>
        <taxon>Micrococcales</taxon>
        <taxon>Microbacteriaceae</taxon>
        <taxon>Agromyces</taxon>
    </lineage>
</organism>
<dbReference type="InterPro" id="IPR016130">
    <property type="entry name" value="Tyr_Pase_AS"/>
</dbReference>
<dbReference type="Proteomes" id="UP000438182">
    <property type="component" value="Unassembled WGS sequence"/>
</dbReference>
<comment type="caution">
    <text evidence="3">The sequence shown here is derived from an EMBL/GenBank/DDBJ whole genome shotgun (WGS) entry which is preliminary data.</text>
</comment>
<dbReference type="GO" id="GO:0004721">
    <property type="term" value="F:phosphoprotein phosphatase activity"/>
    <property type="evidence" value="ECO:0007669"/>
    <property type="project" value="InterPro"/>
</dbReference>
<dbReference type="InterPro" id="IPR029021">
    <property type="entry name" value="Prot-tyrosine_phosphatase-like"/>
</dbReference>
<dbReference type="EMBL" id="WSTA01000002">
    <property type="protein sequence ID" value="MWB97155.1"/>
    <property type="molecule type" value="Genomic_DNA"/>
</dbReference>
<dbReference type="RefSeq" id="WP_160422429.1">
    <property type="nucleotide sequence ID" value="NZ_WSTA01000002.1"/>
</dbReference>
<feature type="domain" description="Tyrosine specific protein phosphatases" evidence="2">
    <location>
        <begin position="128"/>
        <end position="153"/>
    </location>
</feature>
<dbReference type="SUPFAM" id="SSF52799">
    <property type="entry name" value="(Phosphotyrosine protein) phosphatases II"/>
    <property type="match status" value="1"/>
</dbReference>
<protein>
    <submittedName>
        <fullName evidence="3">Protein-tyrosine-phosphatase</fullName>
    </submittedName>
</protein>
<dbReference type="PANTHER" id="PTHR31126:SF1">
    <property type="entry name" value="TYROSINE SPECIFIC PROTEIN PHOSPHATASES DOMAIN-CONTAINING PROTEIN"/>
    <property type="match status" value="1"/>
</dbReference>
<evidence type="ECO:0000313" key="4">
    <source>
        <dbReference type="Proteomes" id="UP000438182"/>
    </source>
</evidence>
<dbReference type="InterPro" id="IPR026893">
    <property type="entry name" value="Tyr/Ser_Pase_IphP-type"/>
</dbReference>
<reference evidence="3 4" key="1">
    <citation type="submission" date="2019-12" db="EMBL/GenBank/DDBJ databases">
        <authorList>
            <person name="Kim Y.S."/>
        </authorList>
    </citation>
    <scope>NUCLEOTIDE SEQUENCE [LARGE SCALE GENOMIC DNA]</scope>
    <source>
        <strain evidence="3 4">MMS17-SY077</strain>
    </source>
</reference>
<keyword evidence="4" id="KW-1185">Reference proteome</keyword>
<gene>
    <name evidence="3" type="ORF">GB864_01070</name>
</gene>
<evidence type="ECO:0000256" key="1">
    <source>
        <dbReference type="ARBA" id="ARBA00009580"/>
    </source>
</evidence>
<dbReference type="PROSITE" id="PS50056">
    <property type="entry name" value="TYR_PHOSPHATASE_2"/>
    <property type="match status" value="1"/>
</dbReference>
<dbReference type="PANTHER" id="PTHR31126">
    <property type="entry name" value="TYROSINE-PROTEIN PHOSPHATASE"/>
    <property type="match status" value="1"/>
</dbReference>
<dbReference type="Pfam" id="PF13350">
    <property type="entry name" value="Y_phosphatase3"/>
    <property type="match status" value="1"/>
</dbReference>
<proteinExistence type="inferred from homology"/>
<dbReference type="AlphaFoldDB" id="A0A6I4NXB5"/>
<name>A0A6I4NXB5_9MICO</name>
<sequence length="245" mass="25046">MTDTADVTRIDVPGTHNFREVAPEGVRPGRLFRSDAIGQLGEAGRAAVADLGIRRVIDLRTPEESALTPDDLEGTGIEVVANPLFSGSIGSMLGGPISLGDLYLMMVGQSGAAIAAALGEIADADGGVLVHCTAGKDRTGVVVALALAVAGVDRETILTDYEATAGFLAGEWAERMLAGVRAHGVEPTPDLVELITGSPRAALESVFASIDEHGGLGAYLDQSGFDADARARLRAALQDGAGTAA</sequence>
<dbReference type="PROSITE" id="PS00383">
    <property type="entry name" value="TYR_PHOSPHATASE_1"/>
    <property type="match status" value="1"/>
</dbReference>